<keyword evidence="1" id="KW-1133">Transmembrane helix</keyword>
<dbReference type="AlphaFoldDB" id="A0A6C0C4Q7"/>
<organism evidence="2">
    <name type="scientific">viral metagenome</name>
    <dbReference type="NCBI Taxonomy" id="1070528"/>
    <lineage>
        <taxon>unclassified sequences</taxon>
        <taxon>metagenomes</taxon>
        <taxon>organismal metagenomes</taxon>
    </lineage>
</organism>
<protein>
    <submittedName>
        <fullName evidence="2">Uncharacterized protein</fullName>
    </submittedName>
</protein>
<name>A0A6C0C4Q7_9ZZZZ</name>
<evidence type="ECO:0000256" key="1">
    <source>
        <dbReference type="SAM" id="Phobius"/>
    </source>
</evidence>
<reference evidence="2" key="1">
    <citation type="journal article" date="2020" name="Nature">
        <title>Giant virus diversity and host interactions through global metagenomics.</title>
        <authorList>
            <person name="Schulz F."/>
            <person name="Roux S."/>
            <person name="Paez-Espino D."/>
            <person name="Jungbluth S."/>
            <person name="Walsh D.A."/>
            <person name="Denef V.J."/>
            <person name="McMahon K.D."/>
            <person name="Konstantinidis K.T."/>
            <person name="Eloe-Fadrosh E.A."/>
            <person name="Kyrpides N.C."/>
            <person name="Woyke T."/>
        </authorList>
    </citation>
    <scope>NUCLEOTIDE SEQUENCE</scope>
    <source>
        <strain evidence="2">GVMAG-M-3300020187-37</strain>
    </source>
</reference>
<proteinExistence type="predicted"/>
<keyword evidence="1" id="KW-0472">Membrane</keyword>
<feature type="transmembrane region" description="Helical" evidence="1">
    <location>
        <begin position="502"/>
        <end position="523"/>
    </location>
</feature>
<feature type="transmembrane region" description="Helical" evidence="1">
    <location>
        <begin position="71"/>
        <end position="91"/>
    </location>
</feature>
<feature type="transmembrane region" description="Helical" evidence="1">
    <location>
        <begin position="462"/>
        <end position="481"/>
    </location>
</feature>
<accession>A0A6C0C4Q7</accession>
<sequence length="629" mass="72764">MGGIDTVMLEYSINFIEEHLKNIKPPETTGKELDRGVNKINELITKIINLIVDLIWMVFEKKNANQDGTYYNIVLISIIIIFISFSIIRIYGSQLWLLLEGLKPGYYTTDISDLGISDTGAALDRIFKNLKWWVVGSIITSLQIIINLLQFDFDKISYDFGSKWTNPTLRGGCEKFISKHGFAGDFTLKIDETLENYKNTGGDDDIMGDNYNNSNFPIPSSILEDSKRPYRYYDSSDYLEGRECTNRSNSFNIDKCLDKSTYLCSNGMDCLETAQTWPFEGLNGNITKYLGLINGINTTSAPRKYNVCYATNKYRDLIYPNQTNEEPIKVQQARRSIRKNIFNNNCQDIDPNTILYEMNIDKTFNNNNKTYIKANNPWREGEIPKNENNSIDINVNINSTETNEIENMCNNIIGELGDCSRRNLTPEQQEECFGPFKLLNNNLKGQIFYIIENISYFITPPLLFIFIIYTIYIILICITLFTREGRTKYYELKDKLIDTPKIIKIFNLIFIIYMILYIIYFIYGHLNKDCGEDNPDNCNKCVDCMKIPNHSWDYKDLDENNPYVCLPTEDFVSIDPNYRNRESRILNRSMCPDTDFIAPTLTPVSYTIPENNEDDSSPVVDFFLSFLPD</sequence>
<keyword evidence="1" id="KW-0812">Transmembrane</keyword>
<evidence type="ECO:0000313" key="2">
    <source>
        <dbReference type="EMBL" id="QHS99685.1"/>
    </source>
</evidence>
<dbReference type="EMBL" id="MN739346">
    <property type="protein sequence ID" value="QHS99685.1"/>
    <property type="molecule type" value="Genomic_DNA"/>
</dbReference>